<dbReference type="Proteomes" id="UP000517916">
    <property type="component" value="Unassembled WGS sequence"/>
</dbReference>
<reference evidence="2 3" key="1">
    <citation type="submission" date="2020-08" db="EMBL/GenBank/DDBJ databases">
        <title>Genomic Encyclopedia of Archaeal and Bacterial Type Strains, Phase II (KMG-II): from individual species to whole genera.</title>
        <authorList>
            <person name="Goeker M."/>
        </authorList>
    </citation>
    <scope>NUCLEOTIDE SEQUENCE [LARGE SCALE GENOMIC DNA]</scope>
    <source>
        <strain evidence="2 3">DSM 43850</strain>
    </source>
</reference>
<name>A0ABR6BXS2_9PSEU</name>
<keyword evidence="1" id="KW-0812">Transmembrane</keyword>
<keyword evidence="3" id="KW-1185">Reference proteome</keyword>
<feature type="transmembrane region" description="Helical" evidence="1">
    <location>
        <begin position="7"/>
        <end position="27"/>
    </location>
</feature>
<comment type="caution">
    <text evidence="2">The sequence shown here is derived from an EMBL/GenBank/DDBJ whole genome shotgun (WGS) entry which is preliminary data.</text>
</comment>
<sequence>MKLSRGASLFLLAFGAWSWVIWVTLMVNVAKDPRAFSAAGSPTGFLIVHWVLAVISLALGTAIAVLGLRGLSALRREKAE</sequence>
<protein>
    <recommendedName>
        <fullName evidence="4">Integral membrane protein</fullName>
    </recommendedName>
</protein>
<organism evidence="2 3">
    <name type="scientific">Kutzneria viridogrisea</name>
    <dbReference type="NCBI Taxonomy" id="47990"/>
    <lineage>
        <taxon>Bacteria</taxon>
        <taxon>Bacillati</taxon>
        <taxon>Actinomycetota</taxon>
        <taxon>Actinomycetes</taxon>
        <taxon>Pseudonocardiales</taxon>
        <taxon>Pseudonocardiaceae</taxon>
        <taxon>Kutzneria</taxon>
    </lineage>
</organism>
<feature type="transmembrane region" description="Helical" evidence="1">
    <location>
        <begin position="47"/>
        <end position="68"/>
    </location>
</feature>
<evidence type="ECO:0000256" key="1">
    <source>
        <dbReference type="SAM" id="Phobius"/>
    </source>
</evidence>
<dbReference type="EMBL" id="JACJID010000009">
    <property type="protein sequence ID" value="MBA8931359.1"/>
    <property type="molecule type" value="Genomic_DNA"/>
</dbReference>
<gene>
    <name evidence="2" type="ORF">BC739_008611</name>
</gene>
<evidence type="ECO:0000313" key="3">
    <source>
        <dbReference type="Proteomes" id="UP000517916"/>
    </source>
</evidence>
<evidence type="ECO:0000313" key="2">
    <source>
        <dbReference type="EMBL" id="MBA8931359.1"/>
    </source>
</evidence>
<dbReference type="InterPro" id="IPR058061">
    <property type="entry name" value="SCO4848-like"/>
</dbReference>
<dbReference type="NCBIfam" id="NF046117">
    <property type="entry name" value="SCO4848_fam"/>
    <property type="match status" value="1"/>
</dbReference>
<keyword evidence="1" id="KW-1133">Transmembrane helix</keyword>
<dbReference type="Pfam" id="PF26606">
    <property type="entry name" value="SCO4848"/>
    <property type="match status" value="1"/>
</dbReference>
<dbReference type="RefSeq" id="WP_025361213.1">
    <property type="nucleotide sequence ID" value="NZ_BAAABQ010000009.1"/>
</dbReference>
<accession>A0ABR6BXS2</accession>
<evidence type="ECO:0008006" key="4">
    <source>
        <dbReference type="Google" id="ProtNLM"/>
    </source>
</evidence>
<keyword evidence="1" id="KW-0472">Membrane</keyword>
<proteinExistence type="predicted"/>